<dbReference type="AlphaFoldDB" id="A0A834KDC4"/>
<evidence type="ECO:0000313" key="1">
    <source>
        <dbReference type="EMBL" id="KAF7404485.1"/>
    </source>
</evidence>
<dbReference type="EMBL" id="JACSDY010000016">
    <property type="protein sequence ID" value="KAF7404485.1"/>
    <property type="molecule type" value="Genomic_DNA"/>
</dbReference>
<proteinExistence type="predicted"/>
<organism evidence="1 2">
    <name type="scientific">Vespula pensylvanica</name>
    <name type="common">Western yellow jacket</name>
    <name type="synonym">Wasp</name>
    <dbReference type="NCBI Taxonomy" id="30213"/>
    <lineage>
        <taxon>Eukaryota</taxon>
        <taxon>Metazoa</taxon>
        <taxon>Ecdysozoa</taxon>
        <taxon>Arthropoda</taxon>
        <taxon>Hexapoda</taxon>
        <taxon>Insecta</taxon>
        <taxon>Pterygota</taxon>
        <taxon>Neoptera</taxon>
        <taxon>Endopterygota</taxon>
        <taxon>Hymenoptera</taxon>
        <taxon>Apocrita</taxon>
        <taxon>Aculeata</taxon>
        <taxon>Vespoidea</taxon>
        <taxon>Vespidae</taxon>
        <taxon>Vespinae</taxon>
        <taxon>Vespula</taxon>
    </lineage>
</organism>
<reference evidence="1" key="1">
    <citation type="journal article" date="2020" name="G3 (Bethesda)">
        <title>High-Quality Assemblies for Three Invasive Social Wasps from the &lt;i&gt;Vespula&lt;/i&gt; Genus.</title>
        <authorList>
            <person name="Harrop T.W.R."/>
            <person name="Guhlin J."/>
            <person name="McLaughlin G.M."/>
            <person name="Permina E."/>
            <person name="Stockwell P."/>
            <person name="Gilligan J."/>
            <person name="Le Lec M.F."/>
            <person name="Gruber M.A.M."/>
            <person name="Quinn O."/>
            <person name="Lovegrove M."/>
            <person name="Duncan E.J."/>
            <person name="Remnant E.J."/>
            <person name="Van Eeckhoven J."/>
            <person name="Graham B."/>
            <person name="Knapp R.A."/>
            <person name="Langford K.W."/>
            <person name="Kronenberg Z."/>
            <person name="Press M.O."/>
            <person name="Eacker S.M."/>
            <person name="Wilson-Rankin E.E."/>
            <person name="Purcell J."/>
            <person name="Lester P.J."/>
            <person name="Dearden P.K."/>
        </authorList>
    </citation>
    <scope>NUCLEOTIDE SEQUENCE</scope>
    <source>
        <strain evidence="1">Volc-1</strain>
    </source>
</reference>
<sequence>MSEFKKPEKSYKFFKYADPELGEEIIISRFAGKFQKSNNQAHTMDPMGRMLFEHTYEATPSYYDSFGAKVFAYEVYLESIQPCALILYLPVLLLNIGIYHFGGTLINIPARQRGSSSLQSTTLLSIVQNQILFRQTIIFNNTSSYKFSAPDRINLQQKSLNQKKIELGSLQGITPEIIEINDLPGLR</sequence>
<keyword evidence="2" id="KW-1185">Reference proteome</keyword>
<name>A0A834KDC4_VESPE</name>
<accession>A0A834KDC4</accession>
<gene>
    <name evidence="1" type="ORF">H0235_015179</name>
</gene>
<evidence type="ECO:0000313" key="2">
    <source>
        <dbReference type="Proteomes" id="UP000600918"/>
    </source>
</evidence>
<protein>
    <submittedName>
        <fullName evidence="1">Uncharacterized protein</fullName>
    </submittedName>
</protein>
<dbReference type="Proteomes" id="UP000600918">
    <property type="component" value="Unassembled WGS sequence"/>
</dbReference>
<comment type="caution">
    <text evidence="1">The sequence shown here is derived from an EMBL/GenBank/DDBJ whole genome shotgun (WGS) entry which is preliminary data.</text>
</comment>